<evidence type="ECO:0000313" key="2">
    <source>
        <dbReference type="EMBL" id="CAE8659342.1"/>
    </source>
</evidence>
<proteinExistence type="predicted"/>
<dbReference type="Proteomes" id="UP000626109">
    <property type="component" value="Unassembled WGS sequence"/>
</dbReference>
<evidence type="ECO:0000313" key="3">
    <source>
        <dbReference type="Proteomes" id="UP000626109"/>
    </source>
</evidence>
<feature type="non-terminal residue" evidence="2">
    <location>
        <position position="115"/>
    </location>
</feature>
<feature type="compositionally biased region" description="Basic residues" evidence="1">
    <location>
        <begin position="9"/>
        <end position="34"/>
    </location>
</feature>
<gene>
    <name evidence="2" type="ORF">PGLA2088_LOCUS13736</name>
</gene>
<evidence type="ECO:0000256" key="1">
    <source>
        <dbReference type="SAM" id="MobiDB-lite"/>
    </source>
</evidence>
<dbReference type="EMBL" id="CAJNNW010016544">
    <property type="protein sequence ID" value="CAE8659342.1"/>
    <property type="molecule type" value="Genomic_DNA"/>
</dbReference>
<accession>A0A813IVY0</accession>
<sequence>QRGPPPHRTALRGRRHGGSSKRHGRFQRPRRWKRSVAEGGASSRQNHDEILASGQGHGLRHCGQREPGVLRLLGRARHRRDGTARPVRSPLSRRLHPGLAQEEQRVSSVQMGATN</sequence>
<feature type="compositionally biased region" description="Polar residues" evidence="1">
    <location>
        <begin position="106"/>
        <end position="115"/>
    </location>
</feature>
<feature type="region of interest" description="Disordered" evidence="1">
    <location>
        <begin position="1"/>
        <end position="115"/>
    </location>
</feature>
<organism evidence="2 3">
    <name type="scientific">Polarella glacialis</name>
    <name type="common">Dinoflagellate</name>
    <dbReference type="NCBI Taxonomy" id="89957"/>
    <lineage>
        <taxon>Eukaryota</taxon>
        <taxon>Sar</taxon>
        <taxon>Alveolata</taxon>
        <taxon>Dinophyceae</taxon>
        <taxon>Suessiales</taxon>
        <taxon>Suessiaceae</taxon>
        <taxon>Polarella</taxon>
    </lineage>
</organism>
<protein>
    <submittedName>
        <fullName evidence="2">Uncharacterized protein</fullName>
    </submittedName>
</protein>
<comment type="caution">
    <text evidence="2">The sequence shown here is derived from an EMBL/GenBank/DDBJ whole genome shotgun (WGS) entry which is preliminary data.</text>
</comment>
<dbReference type="AlphaFoldDB" id="A0A813IVY0"/>
<feature type="non-terminal residue" evidence="2">
    <location>
        <position position="1"/>
    </location>
</feature>
<name>A0A813IVY0_POLGL</name>
<reference evidence="2" key="1">
    <citation type="submission" date="2021-02" db="EMBL/GenBank/DDBJ databases">
        <authorList>
            <person name="Dougan E. K."/>
            <person name="Rhodes N."/>
            <person name="Thang M."/>
            <person name="Chan C."/>
        </authorList>
    </citation>
    <scope>NUCLEOTIDE SEQUENCE</scope>
</reference>